<accession>L8HCA5</accession>
<dbReference type="STRING" id="1257118.L8HCA5"/>
<evidence type="ECO:0000256" key="1">
    <source>
        <dbReference type="SAM" id="MobiDB-lite"/>
    </source>
</evidence>
<proteinExistence type="predicted"/>
<dbReference type="KEGG" id="acan:ACA1_342180"/>
<dbReference type="OrthoDB" id="430476at2759"/>
<dbReference type="AlphaFoldDB" id="L8HCA5"/>
<dbReference type="OMA" id="KTEMIRI"/>
<feature type="region of interest" description="Disordered" evidence="1">
    <location>
        <begin position="150"/>
        <end position="169"/>
    </location>
</feature>
<dbReference type="PANTHER" id="PTHR11439:SF483">
    <property type="entry name" value="PEPTIDE SYNTHASE GLIP-LIKE, PUTATIVE (AFU_ORTHOLOGUE AFUA_3G12920)-RELATED"/>
    <property type="match status" value="1"/>
</dbReference>
<evidence type="ECO:0000313" key="2">
    <source>
        <dbReference type="EMBL" id="ELR23144.1"/>
    </source>
</evidence>
<gene>
    <name evidence="2" type="ORF">ACA1_342180</name>
</gene>
<organism evidence="2 3">
    <name type="scientific">Acanthamoeba castellanii (strain ATCC 30010 / Neff)</name>
    <dbReference type="NCBI Taxonomy" id="1257118"/>
    <lineage>
        <taxon>Eukaryota</taxon>
        <taxon>Amoebozoa</taxon>
        <taxon>Discosea</taxon>
        <taxon>Longamoebia</taxon>
        <taxon>Centramoebida</taxon>
        <taxon>Acanthamoebidae</taxon>
        <taxon>Acanthamoeba</taxon>
    </lineage>
</organism>
<dbReference type="VEuPathDB" id="AmoebaDB:ACA1_342180"/>
<protein>
    <submittedName>
        <fullName evidence="2">Polyprotein</fullName>
    </submittedName>
</protein>
<dbReference type="Proteomes" id="UP000011083">
    <property type="component" value="Unassembled WGS sequence"/>
</dbReference>
<dbReference type="PANTHER" id="PTHR11439">
    <property type="entry name" value="GAG-POL-RELATED RETROTRANSPOSON"/>
    <property type="match status" value="1"/>
</dbReference>
<dbReference type="GeneID" id="14924117"/>
<name>L8HCA5_ACACF</name>
<sequence>MKIYIKQPEGFVQVIYNHQQGTAVLCQTSHVDAILSHYSLSNCKPQHTPMTAGLSLTKLKFTSHKHTALPYCQVVGCLMYLSQAMWPDIAFAVAYLNKFVNSYDETHWTAIKHVIWYLKATSGPFMWSSRAQSTITLSSCKAEYNTLSKTPQQHTTNNHQEQQSECHPLTQDNQQAFHPQTKHIDIKVAHIERLSSAKTIMLVHCLTRQMITDMLTKALPRPKLKELKGLTNLQG</sequence>
<dbReference type="CDD" id="cd09272">
    <property type="entry name" value="RNase_HI_RT_Ty1"/>
    <property type="match status" value="1"/>
</dbReference>
<evidence type="ECO:0000313" key="3">
    <source>
        <dbReference type="Proteomes" id="UP000011083"/>
    </source>
</evidence>
<dbReference type="RefSeq" id="XP_004352672.1">
    <property type="nucleotide sequence ID" value="XM_004352620.1"/>
</dbReference>
<dbReference type="EMBL" id="KB007860">
    <property type="protein sequence ID" value="ELR23144.1"/>
    <property type="molecule type" value="Genomic_DNA"/>
</dbReference>
<reference evidence="2 3" key="1">
    <citation type="journal article" date="2013" name="Genome Biol.">
        <title>Genome of Acanthamoeba castellanii highlights extensive lateral gene transfer and early evolution of tyrosine kinase signaling.</title>
        <authorList>
            <person name="Clarke M."/>
            <person name="Lohan A.J."/>
            <person name="Liu B."/>
            <person name="Lagkouvardos I."/>
            <person name="Roy S."/>
            <person name="Zafar N."/>
            <person name="Bertelli C."/>
            <person name="Schilde C."/>
            <person name="Kianianmomeni A."/>
            <person name="Burglin T.R."/>
            <person name="Frech C."/>
            <person name="Turcotte B."/>
            <person name="Kopec K.O."/>
            <person name="Synnott J.M."/>
            <person name="Choo C."/>
            <person name="Paponov I."/>
            <person name="Finkler A."/>
            <person name="Soon Heng Tan C."/>
            <person name="Hutchins A.P."/>
            <person name="Weinmeier T."/>
            <person name="Rattei T."/>
            <person name="Chu J.S."/>
            <person name="Gimenez G."/>
            <person name="Irimia M."/>
            <person name="Rigden D.J."/>
            <person name="Fitzpatrick D.A."/>
            <person name="Lorenzo-Morales J."/>
            <person name="Bateman A."/>
            <person name="Chiu C.H."/>
            <person name="Tang P."/>
            <person name="Hegemann P."/>
            <person name="Fromm H."/>
            <person name="Raoult D."/>
            <person name="Greub G."/>
            <person name="Miranda-Saavedra D."/>
            <person name="Chen N."/>
            <person name="Nash P."/>
            <person name="Ginger M.L."/>
            <person name="Horn M."/>
            <person name="Schaap P."/>
            <person name="Caler L."/>
            <person name="Loftus B."/>
        </authorList>
    </citation>
    <scope>NUCLEOTIDE SEQUENCE [LARGE SCALE GENOMIC DNA]</scope>
    <source>
        <strain evidence="2 3">Neff</strain>
    </source>
</reference>
<feature type="compositionally biased region" description="Low complexity" evidence="1">
    <location>
        <begin position="152"/>
        <end position="163"/>
    </location>
</feature>
<keyword evidence="3" id="KW-1185">Reference proteome</keyword>